<evidence type="ECO:0000259" key="9">
    <source>
        <dbReference type="PROSITE" id="PS51195"/>
    </source>
</evidence>
<dbReference type="PANTHER" id="PTHR47959">
    <property type="entry name" value="ATP-DEPENDENT RNA HELICASE RHLE-RELATED"/>
    <property type="match status" value="1"/>
</dbReference>
<evidence type="ECO:0000313" key="10">
    <source>
        <dbReference type="EMBL" id="MCQ8277764.1"/>
    </source>
</evidence>
<accession>A0ABT1W4I1</accession>
<dbReference type="InterPro" id="IPR050079">
    <property type="entry name" value="DEAD_box_RNA_helicase"/>
</dbReference>
<evidence type="ECO:0000256" key="4">
    <source>
        <dbReference type="ARBA" id="ARBA00022840"/>
    </source>
</evidence>
<reference evidence="10 11" key="1">
    <citation type="submission" date="2022-06" db="EMBL/GenBank/DDBJ databases">
        <title>Endosaccharibacter gen. nov., sp. nov., endophytic bacteria isolated from sugarcane.</title>
        <authorList>
            <person name="Pitiwittayakul N."/>
            <person name="Yukphan P."/>
            <person name="Charoenyingcharoen P."/>
            <person name="Tanasupawat S."/>
        </authorList>
    </citation>
    <scope>NUCLEOTIDE SEQUENCE [LARGE SCALE GENOMIC DNA]</scope>
    <source>
        <strain evidence="10 11">KSS8</strain>
    </source>
</reference>
<evidence type="ECO:0000256" key="2">
    <source>
        <dbReference type="ARBA" id="ARBA00022801"/>
    </source>
</evidence>
<dbReference type="PROSITE" id="PS51194">
    <property type="entry name" value="HELICASE_CTER"/>
    <property type="match status" value="1"/>
</dbReference>
<dbReference type="Pfam" id="PF00271">
    <property type="entry name" value="Helicase_C"/>
    <property type="match status" value="1"/>
</dbReference>
<dbReference type="InterPro" id="IPR014014">
    <property type="entry name" value="RNA_helicase_DEAD_Q_motif"/>
</dbReference>
<dbReference type="RefSeq" id="WP_422863225.1">
    <property type="nucleotide sequence ID" value="NZ_JAMSKV010000003.1"/>
</dbReference>
<evidence type="ECO:0000259" key="7">
    <source>
        <dbReference type="PROSITE" id="PS51192"/>
    </source>
</evidence>
<feature type="domain" description="Helicase ATP-binding" evidence="7">
    <location>
        <begin position="33"/>
        <end position="208"/>
    </location>
</feature>
<sequence length="381" mass="41018">MTAFAALGLAEPLLQALQAADMIQPTPIQTEAIPVVMQGRDLIGLARTGTGKTASFVLPILHRLLQTGERADPGTCQALVLAPTRELARQICDAARTFGRRTTLRATTLVGGVPRDKQDRALGNGIDLVVATPGRLLDHLASGTLRLHETSILVLDEADHMLDLGFIDEVRSVAEHLPAQRQTLLFSATMPAPIAALAKHLLRNPVTIATAPPSSTAERIDHRIVFAEGGQKRALLVDMLRGGRMERTLVFVRTKQNADALLQALDSAGIRASAIHGDKSQAQRDRVLADFRRGAFPVLVATDVAARGIDIPDLTHVVNYEIPDVPETYVHRVGRTARAGARGIAISLCAGSERAALRNIEKLLGKRLRVYEGRQAAGRPV</sequence>
<keyword evidence="11" id="KW-1185">Reference proteome</keyword>
<feature type="short sequence motif" description="Q motif" evidence="6">
    <location>
        <begin position="2"/>
        <end position="30"/>
    </location>
</feature>
<dbReference type="SUPFAM" id="SSF52540">
    <property type="entry name" value="P-loop containing nucleoside triphosphate hydrolases"/>
    <property type="match status" value="1"/>
</dbReference>
<dbReference type="InterPro" id="IPR011545">
    <property type="entry name" value="DEAD/DEAH_box_helicase_dom"/>
</dbReference>
<keyword evidence="4" id="KW-0067">ATP-binding</keyword>
<dbReference type="EMBL" id="JAMSKV010000003">
    <property type="protein sequence ID" value="MCQ8277764.1"/>
    <property type="molecule type" value="Genomic_DNA"/>
</dbReference>
<comment type="similarity">
    <text evidence="5">Belongs to the DEAD box helicase family.</text>
</comment>
<dbReference type="CDD" id="cd00268">
    <property type="entry name" value="DEADc"/>
    <property type="match status" value="1"/>
</dbReference>
<dbReference type="Gene3D" id="3.40.50.300">
    <property type="entry name" value="P-loop containing nucleotide triphosphate hydrolases"/>
    <property type="match status" value="2"/>
</dbReference>
<evidence type="ECO:0000256" key="3">
    <source>
        <dbReference type="ARBA" id="ARBA00022806"/>
    </source>
</evidence>
<dbReference type="Pfam" id="PF00270">
    <property type="entry name" value="DEAD"/>
    <property type="match status" value="1"/>
</dbReference>
<dbReference type="PANTHER" id="PTHR47959:SF13">
    <property type="entry name" value="ATP-DEPENDENT RNA HELICASE RHLE"/>
    <property type="match status" value="1"/>
</dbReference>
<dbReference type="Proteomes" id="UP001524587">
    <property type="component" value="Unassembled WGS sequence"/>
</dbReference>
<dbReference type="SMART" id="SM00490">
    <property type="entry name" value="HELICc"/>
    <property type="match status" value="1"/>
</dbReference>
<dbReference type="InterPro" id="IPR027417">
    <property type="entry name" value="P-loop_NTPase"/>
</dbReference>
<evidence type="ECO:0000256" key="1">
    <source>
        <dbReference type="ARBA" id="ARBA00022741"/>
    </source>
</evidence>
<dbReference type="PROSITE" id="PS51192">
    <property type="entry name" value="HELICASE_ATP_BIND_1"/>
    <property type="match status" value="1"/>
</dbReference>
<comment type="caution">
    <text evidence="10">The sequence shown here is derived from an EMBL/GenBank/DDBJ whole genome shotgun (WGS) entry which is preliminary data.</text>
</comment>
<name>A0ABT1W4I1_9PROT</name>
<dbReference type="InterPro" id="IPR014001">
    <property type="entry name" value="Helicase_ATP-bd"/>
</dbReference>
<dbReference type="GO" id="GO:0004386">
    <property type="term" value="F:helicase activity"/>
    <property type="evidence" value="ECO:0007669"/>
    <property type="project" value="UniProtKB-KW"/>
</dbReference>
<organism evidence="10 11">
    <name type="scientific">Endosaccharibacter trunci</name>
    <dbReference type="NCBI Taxonomy" id="2812733"/>
    <lineage>
        <taxon>Bacteria</taxon>
        <taxon>Pseudomonadati</taxon>
        <taxon>Pseudomonadota</taxon>
        <taxon>Alphaproteobacteria</taxon>
        <taxon>Acetobacterales</taxon>
        <taxon>Acetobacteraceae</taxon>
        <taxon>Endosaccharibacter</taxon>
    </lineage>
</organism>
<feature type="domain" description="DEAD-box RNA helicase Q" evidence="9">
    <location>
        <begin position="2"/>
        <end position="30"/>
    </location>
</feature>
<dbReference type="InterPro" id="IPR001650">
    <property type="entry name" value="Helicase_C-like"/>
</dbReference>
<dbReference type="PROSITE" id="PS51195">
    <property type="entry name" value="Q_MOTIF"/>
    <property type="match status" value="1"/>
</dbReference>
<keyword evidence="1" id="KW-0547">Nucleotide-binding</keyword>
<dbReference type="InterPro" id="IPR044742">
    <property type="entry name" value="DEAD/DEAH_RhlB"/>
</dbReference>
<keyword evidence="2" id="KW-0378">Hydrolase</keyword>
<evidence type="ECO:0000256" key="5">
    <source>
        <dbReference type="ARBA" id="ARBA00038437"/>
    </source>
</evidence>
<feature type="domain" description="Helicase C-terminal" evidence="8">
    <location>
        <begin position="235"/>
        <end position="381"/>
    </location>
</feature>
<dbReference type="SMART" id="SM00487">
    <property type="entry name" value="DEXDc"/>
    <property type="match status" value="1"/>
</dbReference>
<protein>
    <submittedName>
        <fullName evidence="10">DEAD/DEAH box helicase</fullName>
    </submittedName>
</protein>
<evidence type="ECO:0000313" key="11">
    <source>
        <dbReference type="Proteomes" id="UP001524587"/>
    </source>
</evidence>
<proteinExistence type="inferred from homology"/>
<evidence type="ECO:0000256" key="6">
    <source>
        <dbReference type="PROSITE-ProRule" id="PRU00552"/>
    </source>
</evidence>
<evidence type="ECO:0000259" key="8">
    <source>
        <dbReference type="PROSITE" id="PS51194"/>
    </source>
</evidence>
<gene>
    <name evidence="10" type="ORF">NFI95_04800</name>
</gene>
<keyword evidence="3 10" id="KW-0347">Helicase</keyword>
<dbReference type="CDD" id="cd18787">
    <property type="entry name" value="SF2_C_DEAD"/>
    <property type="match status" value="1"/>
</dbReference>